<keyword evidence="2" id="KW-0963">Cytoplasm</keyword>
<proteinExistence type="predicted"/>
<dbReference type="PANTHER" id="PTHR18914:SF21">
    <property type="entry name" value="CATENIN ALPHA-3"/>
    <property type="match status" value="1"/>
</dbReference>
<reference evidence="3 4" key="1">
    <citation type="journal article" date="2021" name="Cell">
        <title>Tracing the genetic footprints of vertebrate landing in non-teleost ray-finned fishes.</title>
        <authorList>
            <person name="Bi X."/>
            <person name="Wang K."/>
            <person name="Yang L."/>
            <person name="Pan H."/>
            <person name="Jiang H."/>
            <person name="Wei Q."/>
            <person name="Fang M."/>
            <person name="Yu H."/>
            <person name="Zhu C."/>
            <person name="Cai Y."/>
            <person name="He Y."/>
            <person name="Gan X."/>
            <person name="Zeng H."/>
            <person name="Yu D."/>
            <person name="Zhu Y."/>
            <person name="Jiang H."/>
            <person name="Qiu Q."/>
            <person name="Yang H."/>
            <person name="Zhang Y.E."/>
            <person name="Wang W."/>
            <person name="Zhu M."/>
            <person name="He S."/>
            <person name="Zhang G."/>
        </authorList>
    </citation>
    <scope>NUCLEOTIDE SEQUENCE [LARGE SCALE GENOMIC DNA]</scope>
    <source>
        <strain evidence="3">Bchr_013</strain>
    </source>
</reference>
<keyword evidence="4" id="KW-1185">Reference proteome</keyword>
<evidence type="ECO:0000313" key="4">
    <source>
        <dbReference type="Proteomes" id="UP000886611"/>
    </source>
</evidence>
<accession>A0A8X8BPP1</accession>
<dbReference type="GO" id="GO:0008013">
    <property type="term" value="F:beta-catenin binding"/>
    <property type="evidence" value="ECO:0007669"/>
    <property type="project" value="TreeGrafter"/>
</dbReference>
<name>A0A8X8BPP1_POLSE</name>
<sequence>MSYIASTKIIRIHSPSGPKSPVVMWRMRAPEKKPLVKKEKPEEAYATVRKGSAKKKIHPIKAMREFSGRQLS</sequence>
<evidence type="ECO:0000313" key="3">
    <source>
        <dbReference type="EMBL" id="KAG2462374.1"/>
    </source>
</evidence>
<feature type="non-terminal residue" evidence="3">
    <location>
        <position position="72"/>
    </location>
</feature>
<gene>
    <name evidence="3" type="primary">Ctnna3_0</name>
    <name evidence="3" type="ORF">GTO96_0001796</name>
</gene>
<dbReference type="GO" id="GO:0005916">
    <property type="term" value="C:fascia adherens"/>
    <property type="evidence" value="ECO:0007669"/>
    <property type="project" value="TreeGrafter"/>
</dbReference>
<evidence type="ECO:0000256" key="2">
    <source>
        <dbReference type="ARBA" id="ARBA00022490"/>
    </source>
</evidence>
<dbReference type="GO" id="GO:0005737">
    <property type="term" value="C:cytoplasm"/>
    <property type="evidence" value="ECO:0007669"/>
    <property type="project" value="UniProtKB-SubCell"/>
</dbReference>
<dbReference type="PANTHER" id="PTHR18914">
    <property type="entry name" value="ALPHA CATENIN"/>
    <property type="match status" value="1"/>
</dbReference>
<comment type="subcellular location">
    <subcellularLocation>
        <location evidence="1">Cytoplasm</location>
    </subcellularLocation>
</comment>
<dbReference type="GO" id="GO:0016477">
    <property type="term" value="P:cell migration"/>
    <property type="evidence" value="ECO:0007669"/>
    <property type="project" value="TreeGrafter"/>
</dbReference>
<dbReference type="EMBL" id="JAATIS010004040">
    <property type="protein sequence ID" value="KAG2462374.1"/>
    <property type="molecule type" value="Genomic_DNA"/>
</dbReference>
<comment type="caution">
    <text evidence="3">The sequence shown here is derived from an EMBL/GenBank/DDBJ whole genome shotgun (WGS) entry which is preliminary data.</text>
</comment>
<organism evidence="3 4">
    <name type="scientific">Polypterus senegalus</name>
    <name type="common">Senegal bichir</name>
    <dbReference type="NCBI Taxonomy" id="55291"/>
    <lineage>
        <taxon>Eukaryota</taxon>
        <taxon>Metazoa</taxon>
        <taxon>Chordata</taxon>
        <taxon>Craniata</taxon>
        <taxon>Vertebrata</taxon>
        <taxon>Euteleostomi</taxon>
        <taxon>Actinopterygii</taxon>
        <taxon>Polypteriformes</taxon>
        <taxon>Polypteridae</taxon>
        <taxon>Polypterus</taxon>
    </lineage>
</organism>
<feature type="non-terminal residue" evidence="3">
    <location>
        <position position="1"/>
    </location>
</feature>
<dbReference type="Proteomes" id="UP000886611">
    <property type="component" value="Unassembled WGS sequence"/>
</dbReference>
<dbReference type="AlphaFoldDB" id="A0A8X8BPP1"/>
<evidence type="ECO:0000256" key="1">
    <source>
        <dbReference type="ARBA" id="ARBA00004496"/>
    </source>
</evidence>
<dbReference type="GO" id="GO:0098609">
    <property type="term" value="P:cell-cell adhesion"/>
    <property type="evidence" value="ECO:0007669"/>
    <property type="project" value="TreeGrafter"/>
</dbReference>
<dbReference type="Gene3D" id="1.20.120.230">
    <property type="entry name" value="Alpha-catenin/vinculin-like"/>
    <property type="match status" value="1"/>
</dbReference>
<dbReference type="GO" id="GO:0051015">
    <property type="term" value="F:actin filament binding"/>
    <property type="evidence" value="ECO:0007669"/>
    <property type="project" value="TreeGrafter"/>
</dbReference>
<protein>
    <submittedName>
        <fullName evidence="3">CTNA3 protein</fullName>
    </submittedName>
</protein>
<dbReference type="GO" id="GO:0005912">
    <property type="term" value="C:adherens junction"/>
    <property type="evidence" value="ECO:0007669"/>
    <property type="project" value="TreeGrafter"/>
</dbReference>